<gene>
    <name evidence="2" type="ORF">GCM10007298_34130</name>
</gene>
<dbReference type="InterPro" id="IPR027417">
    <property type="entry name" value="P-loop_NTPase"/>
</dbReference>
<keyword evidence="2" id="KW-0547">Nucleotide-binding</keyword>
<reference evidence="3" key="1">
    <citation type="journal article" date="2019" name="Int. J. Syst. Evol. Microbiol.">
        <title>The Global Catalogue of Microorganisms (GCM) 10K type strain sequencing project: providing services to taxonomists for standard genome sequencing and annotation.</title>
        <authorList>
            <consortium name="The Broad Institute Genomics Platform"/>
            <consortium name="The Broad Institute Genome Sequencing Center for Infectious Disease"/>
            <person name="Wu L."/>
            <person name="Ma J."/>
        </authorList>
    </citation>
    <scope>NUCLEOTIDE SEQUENCE [LARGE SCALE GENOMIC DNA]</scope>
    <source>
        <strain evidence="3">CCM 7855</strain>
    </source>
</reference>
<evidence type="ECO:0000259" key="1">
    <source>
        <dbReference type="SMART" id="SM00382"/>
    </source>
</evidence>
<dbReference type="EMBL" id="BMCS01000002">
    <property type="protein sequence ID" value="GGF35499.1"/>
    <property type="molecule type" value="Genomic_DNA"/>
</dbReference>
<feature type="domain" description="AAA+ ATPase" evidence="1">
    <location>
        <begin position="276"/>
        <end position="405"/>
    </location>
</feature>
<comment type="caution">
    <text evidence="2">The sequence shown here is derived from an EMBL/GenBank/DDBJ whole genome shotgun (WGS) entry which is preliminary data.</text>
</comment>
<proteinExistence type="predicted"/>
<evidence type="ECO:0000313" key="2">
    <source>
        <dbReference type="EMBL" id="GGF35499.1"/>
    </source>
</evidence>
<dbReference type="Gene3D" id="3.40.50.300">
    <property type="entry name" value="P-loop containing nucleotide triphosphate hydrolases"/>
    <property type="match status" value="1"/>
</dbReference>
<dbReference type="CDD" id="cd00009">
    <property type="entry name" value="AAA"/>
    <property type="match status" value="1"/>
</dbReference>
<sequence length="638" mass="70590">MSPTARILSCCLGDIYVTLLRTTAERVAIADPDSLVEQLLEQMLHQRGYLPAKAEQQSWRRSLPVLAADLRDAGLGDVEMLVEYHLPLTSQRADVVLAGTHPTTGEPSYVVVELKQWSAATSFEGNPELVSVPGMPGGPKLHPVLQVRGYCNYIADFARALEDQPDSLAGMVYLHNATDSAAVADLTEVPVSTTGRFFTGVTRGAMIDFLRTRLAPHPGRAAADILLNSAVAPSQQLLKVAADEVRNREQFHLLGNQQLAVDLVMHAVEQARRANSKRIIVVTGGPGSGKSVIALSLLGELSRQGRTVLHATGSRSFTQTLRKVAGHRDKRVQSMFKYFNQFMDAGANDLDILILDEAHRIRETSVDRYTRAALRTGRLQVDELISAARVPVFLLDQHQVVRPGEMGTREQIEAYAAHLGVTTHHVELGEQFRCGGSEEYMLWVARILGLRDEPPVAWQGDPQFQVLVADSPAELEAILRNKTDDGYSARMTAGYCWPWSNARDGGTLVEDVVIDDWSRPWNSKSDRRVGDAPPAPLWATDDGGFGQVGCVYTAQGFEYDWNGVIIGPDLLWRDGHFVSVRRANRDPDFKNTVKVPDDRFDVLVRNVYKVLLTRGMVGTVIYSTDRETREALHRLITE</sequence>
<dbReference type="InterPro" id="IPR018647">
    <property type="entry name" value="SLFN_3-like_DNA/RNA_helicase"/>
</dbReference>
<keyword evidence="3" id="KW-1185">Reference proteome</keyword>
<dbReference type="SUPFAM" id="SSF52540">
    <property type="entry name" value="P-loop containing nucleoside triphosphate hydrolases"/>
    <property type="match status" value="1"/>
</dbReference>
<dbReference type="Pfam" id="PF09848">
    <property type="entry name" value="SLFN-g3_helicase"/>
    <property type="match status" value="1"/>
</dbReference>
<name>A0ABQ1V2S6_9NOCA</name>
<dbReference type="InterPro" id="IPR003593">
    <property type="entry name" value="AAA+_ATPase"/>
</dbReference>
<organism evidence="2 3">
    <name type="scientific">Williamsia phyllosphaerae</name>
    <dbReference type="NCBI Taxonomy" id="885042"/>
    <lineage>
        <taxon>Bacteria</taxon>
        <taxon>Bacillati</taxon>
        <taxon>Actinomycetota</taxon>
        <taxon>Actinomycetes</taxon>
        <taxon>Mycobacteriales</taxon>
        <taxon>Nocardiaceae</taxon>
        <taxon>Williamsia</taxon>
    </lineage>
</organism>
<accession>A0ABQ1V2S6</accession>
<evidence type="ECO:0000313" key="3">
    <source>
        <dbReference type="Proteomes" id="UP000632454"/>
    </source>
</evidence>
<dbReference type="SMART" id="SM00382">
    <property type="entry name" value="AAA"/>
    <property type="match status" value="1"/>
</dbReference>
<protein>
    <submittedName>
        <fullName evidence="2">ATP-binding protein</fullName>
    </submittedName>
</protein>
<dbReference type="Proteomes" id="UP000632454">
    <property type="component" value="Unassembled WGS sequence"/>
</dbReference>
<keyword evidence="2" id="KW-0067">ATP-binding</keyword>
<dbReference type="GO" id="GO:0005524">
    <property type="term" value="F:ATP binding"/>
    <property type="evidence" value="ECO:0007669"/>
    <property type="project" value="UniProtKB-KW"/>
</dbReference>